<dbReference type="AlphaFoldDB" id="A0A3S4VBL6"/>
<name>A0A3S4VBL6_ACTVI</name>
<evidence type="ECO:0000313" key="2">
    <source>
        <dbReference type="Proteomes" id="UP000268658"/>
    </source>
</evidence>
<proteinExistence type="predicted"/>
<protein>
    <submittedName>
        <fullName evidence="1">Uncharacterized protein</fullName>
    </submittedName>
</protein>
<dbReference type="Proteomes" id="UP000268658">
    <property type="component" value="Chromosome"/>
</dbReference>
<dbReference type="PROSITE" id="PS51318">
    <property type="entry name" value="TAT"/>
    <property type="match status" value="1"/>
</dbReference>
<dbReference type="EMBL" id="LR134477">
    <property type="protein sequence ID" value="VEI17420.1"/>
    <property type="molecule type" value="Genomic_DNA"/>
</dbReference>
<dbReference type="OrthoDB" id="3258937at2"/>
<reference evidence="1 2" key="1">
    <citation type="submission" date="2018-12" db="EMBL/GenBank/DDBJ databases">
        <authorList>
            <consortium name="Pathogen Informatics"/>
        </authorList>
    </citation>
    <scope>NUCLEOTIDE SEQUENCE [LARGE SCALE GENOMIC DNA]</scope>
    <source>
        <strain evidence="1 2">NCTC10951</strain>
    </source>
</reference>
<accession>A0A3S4VBL6</accession>
<dbReference type="RefSeq" id="WP_126414588.1">
    <property type="nucleotide sequence ID" value="NZ_JASPER010000077.1"/>
</dbReference>
<evidence type="ECO:0000313" key="1">
    <source>
        <dbReference type="EMBL" id="VEI17420.1"/>
    </source>
</evidence>
<organism evidence="1 2">
    <name type="scientific">Actinomyces viscosus</name>
    <dbReference type="NCBI Taxonomy" id="1656"/>
    <lineage>
        <taxon>Bacteria</taxon>
        <taxon>Bacillati</taxon>
        <taxon>Actinomycetota</taxon>
        <taxon>Actinomycetes</taxon>
        <taxon>Actinomycetales</taxon>
        <taxon>Actinomycetaceae</taxon>
        <taxon>Actinomyces</taxon>
    </lineage>
</organism>
<sequence length="117" mass="12749">MRLTKRNLIKTAAISSAFVGALAVAAPTSANSFGPTDYGTGGQAMVSYNDGADRFCITNNGLLNPTYIYIGPFNGRGPSHFLKVYQGQTKCVSLARAYEDSRYYYEVNGHKPVDFYS</sequence>
<dbReference type="KEGG" id="avc:NCTC10951_02185"/>
<dbReference type="InterPro" id="IPR006311">
    <property type="entry name" value="TAT_signal"/>
</dbReference>
<gene>
    <name evidence="1" type="ORF">NCTC10951_02185</name>
</gene>